<comment type="caution">
    <text evidence="1">The sequence shown here is derived from an EMBL/GenBank/DDBJ whole genome shotgun (WGS) entry which is preliminary data.</text>
</comment>
<accession>A0A4S9GFS6</accession>
<protein>
    <submittedName>
        <fullName evidence="1">Uncharacterized protein</fullName>
    </submittedName>
</protein>
<evidence type="ECO:0000313" key="1">
    <source>
        <dbReference type="EMBL" id="THZ67845.1"/>
    </source>
</evidence>
<evidence type="ECO:0000313" key="2">
    <source>
        <dbReference type="Proteomes" id="UP000309734"/>
    </source>
</evidence>
<gene>
    <name evidence="1" type="ORF">D6C85_07668</name>
</gene>
<organism evidence="1 2">
    <name type="scientific">Aureobasidium pullulans</name>
    <name type="common">Black yeast</name>
    <name type="synonym">Pullularia pullulans</name>
    <dbReference type="NCBI Taxonomy" id="5580"/>
    <lineage>
        <taxon>Eukaryota</taxon>
        <taxon>Fungi</taxon>
        <taxon>Dikarya</taxon>
        <taxon>Ascomycota</taxon>
        <taxon>Pezizomycotina</taxon>
        <taxon>Dothideomycetes</taxon>
        <taxon>Dothideomycetidae</taxon>
        <taxon>Dothideales</taxon>
        <taxon>Saccotheciaceae</taxon>
        <taxon>Aureobasidium</taxon>
    </lineage>
</organism>
<dbReference type="Proteomes" id="UP000309734">
    <property type="component" value="Unassembled WGS sequence"/>
</dbReference>
<dbReference type="EMBL" id="QZBS01000315">
    <property type="protein sequence ID" value="THZ67845.1"/>
    <property type="molecule type" value="Genomic_DNA"/>
</dbReference>
<sequence>MKRATALLGLGKCYDMAGTARKKDVNFRYPNGRPVEIQSFDDPCLQRDLWSPMPFRRIASQTRGGPFTSLLCFRKDLFADM</sequence>
<proteinExistence type="predicted"/>
<dbReference type="AlphaFoldDB" id="A0A4S9GFS6"/>
<reference evidence="1 2" key="1">
    <citation type="submission" date="2018-10" db="EMBL/GenBank/DDBJ databases">
        <title>Fifty Aureobasidium pullulans genomes reveal a recombining polyextremotolerant generalist.</title>
        <authorList>
            <person name="Gostincar C."/>
            <person name="Turk M."/>
            <person name="Zajc J."/>
            <person name="Gunde-Cimerman N."/>
        </authorList>
    </citation>
    <scope>NUCLEOTIDE SEQUENCE [LARGE SCALE GENOMIC DNA]</scope>
    <source>
        <strain evidence="1 2">EXF-3519</strain>
    </source>
</reference>
<name>A0A4S9GFS6_AURPU</name>